<feature type="binding site" evidence="8">
    <location>
        <begin position="18"/>
        <end position="20"/>
    </location>
    <ligand>
        <name>shikimate</name>
        <dbReference type="ChEBI" id="CHEBI:36208"/>
    </ligand>
</feature>
<feature type="domain" description="Quinate/shikimate 5-dehydrogenase/glutamyl-tRNA reductase" evidence="9">
    <location>
        <begin position="125"/>
        <end position="196"/>
    </location>
</feature>
<dbReference type="GO" id="GO:0009073">
    <property type="term" value="P:aromatic amino acid family biosynthetic process"/>
    <property type="evidence" value="ECO:0007669"/>
    <property type="project" value="UniProtKB-KW"/>
</dbReference>
<comment type="catalytic activity">
    <reaction evidence="7 8">
        <text>shikimate + NADP(+) = 3-dehydroshikimate + NADPH + H(+)</text>
        <dbReference type="Rhea" id="RHEA:17737"/>
        <dbReference type="ChEBI" id="CHEBI:15378"/>
        <dbReference type="ChEBI" id="CHEBI:16630"/>
        <dbReference type="ChEBI" id="CHEBI:36208"/>
        <dbReference type="ChEBI" id="CHEBI:57783"/>
        <dbReference type="ChEBI" id="CHEBI:58349"/>
        <dbReference type="EC" id="1.1.1.25"/>
    </reaction>
</comment>
<evidence type="ECO:0000259" key="9">
    <source>
        <dbReference type="Pfam" id="PF01488"/>
    </source>
</evidence>
<feature type="active site" description="Proton acceptor" evidence="8">
    <location>
        <position position="69"/>
    </location>
</feature>
<dbReference type="PANTHER" id="PTHR21089:SF1">
    <property type="entry name" value="BIFUNCTIONAL 3-DEHYDROQUINATE DEHYDRATASE_SHIKIMATE DEHYDROGENASE, CHLOROPLASTIC"/>
    <property type="match status" value="1"/>
</dbReference>
<evidence type="ECO:0000313" key="13">
    <source>
        <dbReference type="Proteomes" id="UP000553766"/>
    </source>
</evidence>
<feature type="binding site" evidence="8">
    <location>
        <position position="251"/>
    </location>
    <ligand>
        <name>shikimate</name>
        <dbReference type="ChEBI" id="CHEBI:36208"/>
    </ligand>
</feature>
<evidence type="ECO:0000256" key="7">
    <source>
        <dbReference type="ARBA" id="ARBA00049442"/>
    </source>
</evidence>
<dbReference type="SUPFAM" id="SSF51735">
    <property type="entry name" value="NAD(P)-binding Rossmann-fold domains"/>
    <property type="match status" value="1"/>
</dbReference>
<comment type="function">
    <text evidence="8">Involved in the biosynthesis of the chorismate, which leads to the biosynthesis of aromatic amino acids. Catalyzes the reversible NADPH linked reduction of 3-dehydroshikimate (DHSA) to yield shikimate (SA).</text>
</comment>
<gene>
    <name evidence="8" type="primary">aroE</name>
    <name evidence="12" type="ORF">FHS89_000478</name>
</gene>
<dbReference type="Gene3D" id="3.40.50.720">
    <property type="entry name" value="NAD(P)-binding Rossmann-like Domain"/>
    <property type="match status" value="1"/>
</dbReference>
<reference evidence="12 13" key="1">
    <citation type="submission" date="2020-08" db="EMBL/GenBank/DDBJ databases">
        <title>Genomic Encyclopedia of Type Strains, Phase IV (KMG-IV): sequencing the most valuable type-strain genomes for metagenomic binning, comparative biology and taxonomic classification.</title>
        <authorList>
            <person name="Goeker M."/>
        </authorList>
    </citation>
    <scope>NUCLEOTIDE SEQUENCE [LARGE SCALE GENOMIC DNA]</scope>
    <source>
        <strain evidence="12 13">DSM 103377</strain>
    </source>
</reference>
<evidence type="ECO:0000256" key="5">
    <source>
        <dbReference type="ARBA" id="ARBA00023002"/>
    </source>
</evidence>
<comment type="similarity">
    <text evidence="8">Belongs to the shikimate dehydrogenase family.</text>
</comment>
<evidence type="ECO:0000256" key="3">
    <source>
        <dbReference type="ARBA" id="ARBA00022605"/>
    </source>
</evidence>
<feature type="domain" description="SDH C-terminal" evidence="11">
    <location>
        <begin position="244"/>
        <end position="272"/>
    </location>
</feature>
<dbReference type="PANTHER" id="PTHR21089">
    <property type="entry name" value="SHIKIMATE DEHYDROGENASE"/>
    <property type="match status" value="1"/>
</dbReference>
<evidence type="ECO:0000256" key="6">
    <source>
        <dbReference type="ARBA" id="ARBA00023141"/>
    </source>
</evidence>
<dbReference type="GO" id="GO:0005829">
    <property type="term" value="C:cytosol"/>
    <property type="evidence" value="ECO:0007669"/>
    <property type="project" value="TreeGrafter"/>
</dbReference>
<dbReference type="InterPro" id="IPR036291">
    <property type="entry name" value="NAD(P)-bd_dom_sf"/>
</dbReference>
<dbReference type="InterPro" id="IPR011342">
    <property type="entry name" value="Shikimate_DH"/>
</dbReference>
<evidence type="ECO:0000259" key="11">
    <source>
        <dbReference type="Pfam" id="PF18317"/>
    </source>
</evidence>
<feature type="binding site" evidence="8">
    <location>
        <position position="90"/>
    </location>
    <ligand>
        <name>shikimate</name>
        <dbReference type="ChEBI" id="CHEBI:36208"/>
    </ligand>
</feature>
<dbReference type="GO" id="GO:0009423">
    <property type="term" value="P:chorismate biosynthetic process"/>
    <property type="evidence" value="ECO:0007669"/>
    <property type="project" value="UniProtKB-UniRule"/>
</dbReference>
<feature type="binding site" evidence="8">
    <location>
        <position position="81"/>
    </location>
    <ligand>
        <name>NADP(+)</name>
        <dbReference type="ChEBI" id="CHEBI:58349"/>
    </ligand>
</feature>
<dbReference type="Pfam" id="PF18317">
    <property type="entry name" value="SDH_C"/>
    <property type="match status" value="1"/>
</dbReference>
<dbReference type="Gene3D" id="3.40.50.10860">
    <property type="entry name" value="Leucine Dehydrogenase, chain A, domain 1"/>
    <property type="match status" value="1"/>
</dbReference>
<evidence type="ECO:0000259" key="10">
    <source>
        <dbReference type="Pfam" id="PF08501"/>
    </source>
</evidence>
<comment type="pathway">
    <text evidence="1 8">Metabolic intermediate biosynthesis; chorismate biosynthesis; chorismate from D-erythrose 4-phosphate and phosphoenolpyruvate: step 4/7.</text>
</comment>
<dbReference type="Pfam" id="PF01488">
    <property type="entry name" value="Shikimate_DH"/>
    <property type="match status" value="1"/>
</dbReference>
<dbReference type="InterPro" id="IPR046346">
    <property type="entry name" value="Aminoacid_DH-like_N_sf"/>
</dbReference>
<name>A0A840WTF2_9RHOB</name>
<keyword evidence="13" id="KW-1185">Reference proteome</keyword>
<feature type="binding site" evidence="8">
    <location>
        <begin position="156"/>
        <end position="161"/>
    </location>
    <ligand>
        <name>NADP(+)</name>
        <dbReference type="ChEBI" id="CHEBI:58349"/>
    </ligand>
</feature>
<evidence type="ECO:0000256" key="2">
    <source>
        <dbReference type="ARBA" id="ARBA00012962"/>
    </source>
</evidence>
<dbReference type="InterPro" id="IPR013708">
    <property type="entry name" value="Shikimate_DH-bd_N"/>
</dbReference>
<feature type="binding site" evidence="8">
    <location>
        <position position="221"/>
    </location>
    <ligand>
        <name>NADP(+)</name>
        <dbReference type="ChEBI" id="CHEBI:58349"/>
    </ligand>
</feature>
<dbReference type="SUPFAM" id="SSF53223">
    <property type="entry name" value="Aminoacid dehydrogenase-like, N-terminal domain"/>
    <property type="match status" value="1"/>
</dbReference>
<dbReference type="AlphaFoldDB" id="A0A840WTF2"/>
<dbReference type="EC" id="1.1.1.25" evidence="2 8"/>
<protein>
    <recommendedName>
        <fullName evidence="2 8">Shikimate dehydrogenase (NADP(+))</fullName>
        <shortName evidence="8">SDH</shortName>
        <ecNumber evidence="2 8">1.1.1.25</ecNumber>
    </recommendedName>
</protein>
<feature type="binding site" evidence="8">
    <location>
        <position position="65"/>
    </location>
    <ligand>
        <name>shikimate</name>
        <dbReference type="ChEBI" id="CHEBI:36208"/>
    </ligand>
</feature>
<evidence type="ECO:0000256" key="4">
    <source>
        <dbReference type="ARBA" id="ARBA00022857"/>
    </source>
</evidence>
<feature type="binding site" evidence="8">
    <location>
        <position position="223"/>
    </location>
    <ligand>
        <name>shikimate</name>
        <dbReference type="ChEBI" id="CHEBI:36208"/>
    </ligand>
</feature>
<dbReference type="NCBIfam" id="NF001310">
    <property type="entry name" value="PRK00258.1-2"/>
    <property type="match status" value="1"/>
</dbReference>
<feature type="binding site" evidence="8">
    <location>
        <position position="244"/>
    </location>
    <ligand>
        <name>NADP(+)</name>
        <dbReference type="ChEBI" id="CHEBI:58349"/>
    </ligand>
</feature>
<dbReference type="GO" id="GO:0050661">
    <property type="term" value="F:NADP binding"/>
    <property type="evidence" value="ECO:0007669"/>
    <property type="project" value="InterPro"/>
</dbReference>
<keyword evidence="3 8" id="KW-0028">Amino-acid biosynthesis</keyword>
<feature type="binding site" evidence="8">
    <location>
        <begin position="132"/>
        <end position="136"/>
    </location>
    <ligand>
        <name>NADP(+)</name>
        <dbReference type="ChEBI" id="CHEBI:58349"/>
    </ligand>
</feature>
<feature type="binding site" evidence="8">
    <location>
        <position position="106"/>
    </location>
    <ligand>
        <name>shikimate</name>
        <dbReference type="ChEBI" id="CHEBI:36208"/>
    </ligand>
</feature>
<comment type="subunit">
    <text evidence="8">Homodimer.</text>
</comment>
<keyword evidence="5 8" id="KW-0560">Oxidoreductase</keyword>
<dbReference type="CDD" id="cd01065">
    <property type="entry name" value="NAD_bind_Shikimate_DH"/>
    <property type="match status" value="1"/>
</dbReference>
<dbReference type="InterPro" id="IPR022893">
    <property type="entry name" value="Shikimate_DH_fam"/>
</dbReference>
<dbReference type="InterPro" id="IPR041121">
    <property type="entry name" value="SDH_C"/>
</dbReference>
<dbReference type="GO" id="GO:0004764">
    <property type="term" value="F:shikimate 3-dehydrogenase (NADP+) activity"/>
    <property type="evidence" value="ECO:0007669"/>
    <property type="project" value="UniProtKB-UniRule"/>
</dbReference>
<evidence type="ECO:0000256" key="8">
    <source>
        <dbReference type="HAMAP-Rule" id="MF_00222"/>
    </source>
</evidence>
<dbReference type="NCBIfam" id="TIGR00507">
    <property type="entry name" value="aroE"/>
    <property type="match status" value="1"/>
</dbReference>
<comment type="caution">
    <text evidence="12">The sequence shown here is derived from an EMBL/GenBank/DDBJ whole genome shotgun (WGS) entry which is preliminary data.</text>
</comment>
<dbReference type="NCBIfam" id="NF001312">
    <property type="entry name" value="PRK00258.1-4"/>
    <property type="match status" value="1"/>
</dbReference>
<proteinExistence type="inferred from homology"/>
<dbReference type="Proteomes" id="UP000553766">
    <property type="component" value="Unassembled WGS sequence"/>
</dbReference>
<evidence type="ECO:0000313" key="12">
    <source>
        <dbReference type="EMBL" id="MBB5514480.1"/>
    </source>
</evidence>
<dbReference type="GO" id="GO:0019632">
    <property type="term" value="P:shikimate metabolic process"/>
    <property type="evidence" value="ECO:0007669"/>
    <property type="project" value="InterPro"/>
</dbReference>
<dbReference type="RefSeq" id="WP_184008080.1">
    <property type="nucleotide sequence ID" value="NZ_JACIJS010000001.1"/>
</dbReference>
<evidence type="ECO:0000256" key="1">
    <source>
        <dbReference type="ARBA" id="ARBA00004871"/>
    </source>
</evidence>
<keyword evidence="6 8" id="KW-0057">Aromatic amino acid biosynthesis</keyword>
<organism evidence="12 13">
    <name type="scientific">Rubricella aquisinus</name>
    <dbReference type="NCBI Taxonomy" id="2028108"/>
    <lineage>
        <taxon>Bacteria</taxon>
        <taxon>Pseudomonadati</taxon>
        <taxon>Pseudomonadota</taxon>
        <taxon>Alphaproteobacteria</taxon>
        <taxon>Rhodobacterales</taxon>
        <taxon>Paracoccaceae</taxon>
        <taxon>Rubricella</taxon>
    </lineage>
</organism>
<dbReference type="GO" id="GO:0008652">
    <property type="term" value="P:amino acid biosynthetic process"/>
    <property type="evidence" value="ECO:0007669"/>
    <property type="project" value="UniProtKB-KW"/>
</dbReference>
<dbReference type="InterPro" id="IPR006151">
    <property type="entry name" value="Shikm_DH/Glu-tRNA_Rdtase"/>
</dbReference>
<dbReference type="UniPathway" id="UPA00053">
    <property type="reaction ID" value="UER00087"/>
</dbReference>
<dbReference type="HAMAP" id="MF_00222">
    <property type="entry name" value="Shikimate_DH_AroE"/>
    <property type="match status" value="1"/>
</dbReference>
<dbReference type="EMBL" id="JACIJS010000001">
    <property type="protein sequence ID" value="MBB5514480.1"/>
    <property type="molecule type" value="Genomic_DNA"/>
</dbReference>
<dbReference type="Pfam" id="PF08501">
    <property type="entry name" value="Shikimate_dh_N"/>
    <property type="match status" value="1"/>
</dbReference>
<feature type="domain" description="Shikimate dehydrogenase substrate binding N-terminal" evidence="10">
    <location>
        <begin position="10"/>
        <end position="92"/>
    </location>
</feature>
<sequence length="277" mass="29334">MSQAPLLAGVVGNPIGHSRSPALHGHWLRRYGIAGHYIPIELRPEHFETGIRALPKLGFRGINVTIPYKETILSMADQVSDRASLIGAANTIMFREDGGIYADNTDGYGFISNLEHHAPAWSAKSGPALVLGAGGAAKAIVAAMVQAGAPEIRIANRTRNRAEALRERFGARVTVVDWNMAAGAMADTATIINTTSLGMDGQPPLNLTFEAAPKSALATDIVYAPLITPFLSRAAEAGLVTVDGLGMLLHQAAPGFQHWFGVRPDVDDDLRAAVLSA</sequence>
<keyword evidence="4 8" id="KW-0521">NADP</keyword>
<accession>A0A840WTF2</accession>